<evidence type="ECO:0000259" key="8">
    <source>
        <dbReference type="PROSITE" id="PS50181"/>
    </source>
</evidence>
<proteinExistence type="predicted"/>
<feature type="compositionally biased region" description="Acidic residues" evidence="6">
    <location>
        <begin position="231"/>
        <end position="245"/>
    </location>
</feature>
<evidence type="ECO:0000256" key="5">
    <source>
        <dbReference type="ARBA" id="ARBA00022840"/>
    </source>
</evidence>
<keyword evidence="5" id="KW-0067">ATP-binding</keyword>
<feature type="domain" description="UBC core" evidence="7">
    <location>
        <begin position="397"/>
        <end position="543"/>
    </location>
</feature>
<dbReference type="SUPFAM" id="SSF81383">
    <property type="entry name" value="F-box domain"/>
    <property type="match status" value="1"/>
</dbReference>
<evidence type="ECO:0000313" key="10">
    <source>
        <dbReference type="Proteomes" id="UP001627154"/>
    </source>
</evidence>
<protein>
    <recommendedName>
        <fullName evidence="1">E2 ubiquitin-conjugating enzyme</fullName>
        <ecNumber evidence="1">2.3.2.23</ecNumber>
    </recommendedName>
</protein>
<dbReference type="Proteomes" id="UP001627154">
    <property type="component" value="Unassembled WGS sequence"/>
</dbReference>
<dbReference type="SMART" id="SM00256">
    <property type="entry name" value="FBOX"/>
    <property type="match status" value="1"/>
</dbReference>
<dbReference type="EC" id="2.3.2.23" evidence="1"/>
<dbReference type="EMBL" id="JBJJXI010000046">
    <property type="protein sequence ID" value="KAL3401372.1"/>
    <property type="molecule type" value="Genomic_DNA"/>
</dbReference>
<sequence length="550" mass="63286">MAEDNVCRANYLDNGNNDQVIERPDESNLVSDLEDDDDDEQLEGAVALVNPQFLLCPEFEFSTSACYVCNGFYGPCFDEPVCATCHAFLFPDDIGLLNVPIFSEKTDDEDSGNDEPVDLYFNNDQRTSRTDYSRNSSQESTPLVSSPSNSPVQNLGAHYFLQHFNNRAGERLDDRQNALPVNNDDAANHLDHIDDNLDQDNHQDMNVNLNLLQIRQDFENNQQLDVLEDDFQSPEDESLPNDEPDQENHGLYQPARNCQVFAEKGEPSRLWNLSNRLDMLTNYKDHEHYKGLNEQGLVNRLPPEVLLAIFRYLDDISLWCVANVCRRWFNLLSNHMPPDLWEKFVKKRWPLFKPFNESITNWYKVYDRLAASAPCKTCLSQISLYCLRPFRGEENSWRGNRLRIELRGLRNDPPEGIQATPLDQNCCHWQATITGPAGSPYEGGLFYLYLQVPFSYPMRPPVVRFLTKILHPNVSRHGDVGIDSIHHNWSLALTISKVLISVQSLLTDPYCQVCMEPELGEMYMNDRTRFEQIARAWTRRYATHSSAELS</sequence>
<keyword evidence="4" id="KW-0833">Ubl conjugation pathway</keyword>
<comment type="caution">
    <text evidence="9">The sequence shown here is derived from an EMBL/GenBank/DDBJ whole genome shotgun (WGS) entry which is preliminary data.</text>
</comment>
<evidence type="ECO:0000256" key="1">
    <source>
        <dbReference type="ARBA" id="ARBA00012486"/>
    </source>
</evidence>
<dbReference type="AlphaFoldDB" id="A0ABD2X7K1"/>
<keyword evidence="2" id="KW-0808">Transferase</keyword>
<dbReference type="SMART" id="SM00212">
    <property type="entry name" value="UBCc"/>
    <property type="match status" value="1"/>
</dbReference>
<feature type="compositionally biased region" description="Polar residues" evidence="6">
    <location>
        <begin position="133"/>
        <end position="150"/>
    </location>
</feature>
<dbReference type="Pfam" id="PF00179">
    <property type="entry name" value="UQ_con"/>
    <property type="match status" value="1"/>
</dbReference>
<name>A0ABD2X7K1_9HYME</name>
<feature type="region of interest" description="Disordered" evidence="6">
    <location>
        <begin position="231"/>
        <end position="250"/>
    </location>
</feature>
<keyword evidence="10" id="KW-1185">Reference proteome</keyword>
<feature type="region of interest" description="Disordered" evidence="6">
    <location>
        <begin position="178"/>
        <end position="201"/>
    </location>
</feature>
<evidence type="ECO:0000256" key="4">
    <source>
        <dbReference type="ARBA" id="ARBA00022786"/>
    </source>
</evidence>
<evidence type="ECO:0000256" key="6">
    <source>
        <dbReference type="SAM" id="MobiDB-lite"/>
    </source>
</evidence>
<feature type="compositionally biased region" description="Acidic residues" evidence="6">
    <location>
        <begin position="106"/>
        <end position="117"/>
    </location>
</feature>
<dbReference type="Pfam" id="PF12937">
    <property type="entry name" value="F-box-like"/>
    <property type="match status" value="1"/>
</dbReference>
<dbReference type="Gene3D" id="1.20.1280.50">
    <property type="match status" value="1"/>
</dbReference>
<dbReference type="GO" id="GO:0061631">
    <property type="term" value="F:ubiquitin conjugating enzyme activity"/>
    <property type="evidence" value="ECO:0007669"/>
    <property type="project" value="UniProtKB-EC"/>
</dbReference>
<evidence type="ECO:0000256" key="2">
    <source>
        <dbReference type="ARBA" id="ARBA00022679"/>
    </source>
</evidence>
<dbReference type="InterPro" id="IPR000608">
    <property type="entry name" value="UBC"/>
</dbReference>
<dbReference type="GO" id="GO:0005524">
    <property type="term" value="F:ATP binding"/>
    <property type="evidence" value="ECO:0007669"/>
    <property type="project" value="UniProtKB-KW"/>
</dbReference>
<dbReference type="CDD" id="cd09917">
    <property type="entry name" value="F-box_SF"/>
    <property type="match status" value="1"/>
</dbReference>
<accession>A0ABD2X7K1</accession>
<dbReference type="InterPro" id="IPR050113">
    <property type="entry name" value="Ub_conjugating_enzyme"/>
</dbReference>
<feature type="domain" description="F-box" evidence="8">
    <location>
        <begin position="295"/>
        <end position="344"/>
    </location>
</feature>
<dbReference type="PROSITE" id="PS50181">
    <property type="entry name" value="FBOX"/>
    <property type="match status" value="1"/>
</dbReference>
<evidence type="ECO:0000259" key="7">
    <source>
        <dbReference type="PROSITE" id="PS50127"/>
    </source>
</evidence>
<dbReference type="PROSITE" id="PS50127">
    <property type="entry name" value="UBC_2"/>
    <property type="match status" value="1"/>
</dbReference>
<dbReference type="FunFam" id="3.10.110.10:FF:000060">
    <property type="entry name" value="Ubiquitin conjugating enzyme (UbcB)"/>
    <property type="match status" value="1"/>
</dbReference>
<dbReference type="InterPro" id="IPR001810">
    <property type="entry name" value="F-box_dom"/>
</dbReference>
<dbReference type="InterPro" id="IPR016135">
    <property type="entry name" value="UBQ-conjugating_enzyme/RWD"/>
</dbReference>
<feature type="compositionally biased region" description="Basic and acidic residues" evidence="6">
    <location>
        <begin position="186"/>
        <end position="201"/>
    </location>
</feature>
<dbReference type="CDD" id="cd23826">
    <property type="entry name" value="UEV_Morgue-like"/>
    <property type="match status" value="1"/>
</dbReference>
<dbReference type="InterPro" id="IPR036047">
    <property type="entry name" value="F-box-like_dom_sf"/>
</dbReference>
<evidence type="ECO:0000256" key="3">
    <source>
        <dbReference type="ARBA" id="ARBA00022741"/>
    </source>
</evidence>
<feature type="region of interest" description="Disordered" evidence="6">
    <location>
        <begin position="106"/>
        <end position="150"/>
    </location>
</feature>
<dbReference type="PANTHER" id="PTHR24067">
    <property type="entry name" value="UBIQUITIN-CONJUGATING ENZYME E2"/>
    <property type="match status" value="1"/>
</dbReference>
<reference evidence="9 10" key="1">
    <citation type="journal article" date="2024" name="bioRxiv">
        <title>A reference genome for Trichogramma kaykai: A tiny desert-dwelling parasitoid wasp with competing sex-ratio distorters.</title>
        <authorList>
            <person name="Culotta J."/>
            <person name="Lindsey A.R."/>
        </authorList>
    </citation>
    <scope>NUCLEOTIDE SEQUENCE [LARGE SCALE GENOMIC DNA]</scope>
    <source>
        <strain evidence="9 10">KSX58</strain>
    </source>
</reference>
<gene>
    <name evidence="9" type="ORF">TKK_005501</name>
</gene>
<organism evidence="9 10">
    <name type="scientific">Trichogramma kaykai</name>
    <dbReference type="NCBI Taxonomy" id="54128"/>
    <lineage>
        <taxon>Eukaryota</taxon>
        <taxon>Metazoa</taxon>
        <taxon>Ecdysozoa</taxon>
        <taxon>Arthropoda</taxon>
        <taxon>Hexapoda</taxon>
        <taxon>Insecta</taxon>
        <taxon>Pterygota</taxon>
        <taxon>Neoptera</taxon>
        <taxon>Endopterygota</taxon>
        <taxon>Hymenoptera</taxon>
        <taxon>Apocrita</taxon>
        <taxon>Proctotrupomorpha</taxon>
        <taxon>Chalcidoidea</taxon>
        <taxon>Trichogrammatidae</taxon>
        <taxon>Trichogramma</taxon>
    </lineage>
</organism>
<keyword evidence="3" id="KW-0547">Nucleotide-binding</keyword>
<dbReference type="Gene3D" id="3.10.110.10">
    <property type="entry name" value="Ubiquitin Conjugating Enzyme"/>
    <property type="match status" value="1"/>
</dbReference>
<dbReference type="SUPFAM" id="SSF54495">
    <property type="entry name" value="UBC-like"/>
    <property type="match status" value="1"/>
</dbReference>
<evidence type="ECO:0000313" key="9">
    <source>
        <dbReference type="EMBL" id="KAL3401372.1"/>
    </source>
</evidence>